<evidence type="ECO:0000313" key="5">
    <source>
        <dbReference type="Proteomes" id="UP000224006"/>
    </source>
</evidence>
<feature type="domain" description="SRS" evidence="3">
    <location>
        <begin position="55"/>
        <end position="176"/>
    </location>
</feature>
<feature type="region of interest" description="Disordered" evidence="1">
    <location>
        <begin position="180"/>
        <end position="202"/>
    </location>
</feature>
<reference evidence="4 5" key="1">
    <citation type="submission" date="2017-09" db="EMBL/GenBank/DDBJ databases">
        <title>Genome sequencing of Besnoitia besnoiti strain Bb-Ger1.</title>
        <authorList>
            <person name="Schares G."/>
            <person name="Venepally P."/>
            <person name="Lorenzi H.A."/>
        </authorList>
    </citation>
    <scope>NUCLEOTIDE SEQUENCE [LARGE SCALE GENOMIC DNA]</scope>
    <source>
        <strain evidence="4 5">Bb-Ger1</strain>
    </source>
</reference>
<dbReference type="SUPFAM" id="SSF74877">
    <property type="entry name" value="Major surface antigen p30, SAG1"/>
    <property type="match status" value="1"/>
</dbReference>
<accession>A0A2A9MMD3</accession>
<dbReference type="Proteomes" id="UP000224006">
    <property type="component" value="Chromosome II"/>
</dbReference>
<dbReference type="AlphaFoldDB" id="A0A2A9MMD3"/>
<evidence type="ECO:0000259" key="3">
    <source>
        <dbReference type="Pfam" id="PF04092"/>
    </source>
</evidence>
<comment type="caution">
    <text evidence="4">The sequence shown here is derived from an EMBL/GenBank/DDBJ whole genome shotgun (WGS) entry which is preliminary data.</text>
</comment>
<dbReference type="GeneID" id="40308356"/>
<organism evidence="4 5">
    <name type="scientific">Besnoitia besnoiti</name>
    <name type="common">Apicomplexan protozoan</name>
    <dbReference type="NCBI Taxonomy" id="94643"/>
    <lineage>
        <taxon>Eukaryota</taxon>
        <taxon>Sar</taxon>
        <taxon>Alveolata</taxon>
        <taxon>Apicomplexa</taxon>
        <taxon>Conoidasida</taxon>
        <taxon>Coccidia</taxon>
        <taxon>Eucoccidiorida</taxon>
        <taxon>Eimeriorina</taxon>
        <taxon>Sarcocystidae</taxon>
        <taxon>Besnoitia</taxon>
    </lineage>
</organism>
<sequence length="353" mass="38078">MWYARLAFAAFLAFALLGIVSAHDDVSGAVPDPSPTVHICDDPTTTPPTSRTSELKQVLTLNENEENISFMCTSSQGKTADLLPDAQGEHIFDNESCTHTLKLQDLFPNATLKTPQPHPKPGSTEPVYTLNVPLQNRTSRDIWYKCVIKDKGIEHDGGRSLDLQKQGKECKIKITVRATPNQEQTRPEQEIPQNGDQTGPKVTECPADSVTARVAPGTPFKFKCGGGMVLKPESANEVFDDTDGHCKKSVALTSLVPGASLERPDAGKLESVYTLSYTAAPENDTALCYRCVKPTNSSHGTRLRSTDNETKEEQCLLKLSIRGSSGALPSAALMSEAAALALGGTVLAVAYEY</sequence>
<name>A0A2A9MMD3_BESBE</name>
<dbReference type="InterPro" id="IPR007226">
    <property type="entry name" value="SRS_dom"/>
</dbReference>
<dbReference type="VEuPathDB" id="ToxoDB:BESB_033750"/>
<dbReference type="Gene3D" id="2.60.40.1320">
    <property type="entry name" value="SRS domain"/>
    <property type="match status" value="2"/>
</dbReference>
<dbReference type="GO" id="GO:0016020">
    <property type="term" value="C:membrane"/>
    <property type="evidence" value="ECO:0007669"/>
    <property type="project" value="InterPro"/>
</dbReference>
<dbReference type="EMBL" id="NWUJ01000002">
    <property type="protein sequence ID" value="PFH36917.1"/>
    <property type="molecule type" value="Genomic_DNA"/>
</dbReference>
<dbReference type="Pfam" id="PF04092">
    <property type="entry name" value="SAG"/>
    <property type="match status" value="2"/>
</dbReference>
<proteinExistence type="predicted"/>
<dbReference type="RefSeq" id="XP_029220926.1">
    <property type="nucleotide sequence ID" value="XM_029361961.1"/>
</dbReference>
<feature type="chain" id="PRO_5013083542" description="SRS domain-containing protein" evidence="2">
    <location>
        <begin position="23"/>
        <end position="353"/>
    </location>
</feature>
<evidence type="ECO:0000256" key="1">
    <source>
        <dbReference type="SAM" id="MobiDB-lite"/>
    </source>
</evidence>
<feature type="domain" description="SRS" evidence="3">
    <location>
        <begin position="219"/>
        <end position="319"/>
    </location>
</feature>
<keyword evidence="5" id="KW-1185">Reference proteome</keyword>
<keyword evidence="2" id="KW-0732">Signal</keyword>
<gene>
    <name evidence="4" type="ORF">BESB_033750</name>
</gene>
<evidence type="ECO:0000256" key="2">
    <source>
        <dbReference type="SAM" id="SignalP"/>
    </source>
</evidence>
<protein>
    <recommendedName>
        <fullName evidence="3">SRS domain-containing protein</fullName>
    </recommendedName>
</protein>
<feature type="signal peptide" evidence="2">
    <location>
        <begin position="1"/>
        <end position="22"/>
    </location>
</feature>
<evidence type="ECO:0000313" key="4">
    <source>
        <dbReference type="EMBL" id="PFH36917.1"/>
    </source>
</evidence>
<dbReference type="KEGG" id="bbes:BESB_033750"/>
<dbReference type="InterPro" id="IPR036755">
    <property type="entry name" value="SRS_dom_sf"/>
</dbReference>